<protein>
    <submittedName>
        <fullName evidence="2">Uncharacterized protein</fullName>
    </submittedName>
</protein>
<name>A0A4Y2S565_ARAVE</name>
<evidence type="ECO:0000313" key="2">
    <source>
        <dbReference type="EMBL" id="GBN82360.1"/>
    </source>
</evidence>
<dbReference type="EMBL" id="BGPR01019587">
    <property type="protein sequence ID" value="GBN82360.1"/>
    <property type="molecule type" value="Genomic_DNA"/>
</dbReference>
<evidence type="ECO:0000313" key="1">
    <source>
        <dbReference type="EMBL" id="GBN82120.1"/>
    </source>
</evidence>
<dbReference type="AlphaFoldDB" id="A0A4Y2S565"/>
<comment type="caution">
    <text evidence="2">The sequence shown here is derived from an EMBL/GenBank/DDBJ whole genome shotgun (WGS) entry which is preliminary data.</text>
</comment>
<feature type="non-terminal residue" evidence="2">
    <location>
        <position position="1"/>
    </location>
</feature>
<accession>A0A4Y2S565</accession>
<evidence type="ECO:0000313" key="3">
    <source>
        <dbReference type="Proteomes" id="UP000499080"/>
    </source>
</evidence>
<reference evidence="2 3" key="1">
    <citation type="journal article" date="2019" name="Sci. Rep.">
        <title>Orb-weaving spider Araneus ventricosus genome elucidates the spidroin gene catalogue.</title>
        <authorList>
            <person name="Kono N."/>
            <person name="Nakamura H."/>
            <person name="Ohtoshi R."/>
            <person name="Moran D.A.P."/>
            <person name="Shinohara A."/>
            <person name="Yoshida Y."/>
            <person name="Fujiwara M."/>
            <person name="Mori M."/>
            <person name="Tomita M."/>
            <person name="Arakawa K."/>
        </authorList>
    </citation>
    <scope>NUCLEOTIDE SEQUENCE [LARGE SCALE GENOMIC DNA]</scope>
</reference>
<organism evidence="2 3">
    <name type="scientific">Araneus ventricosus</name>
    <name type="common">Orbweaver spider</name>
    <name type="synonym">Epeira ventricosa</name>
    <dbReference type="NCBI Taxonomy" id="182803"/>
    <lineage>
        <taxon>Eukaryota</taxon>
        <taxon>Metazoa</taxon>
        <taxon>Ecdysozoa</taxon>
        <taxon>Arthropoda</taxon>
        <taxon>Chelicerata</taxon>
        <taxon>Arachnida</taxon>
        <taxon>Araneae</taxon>
        <taxon>Araneomorphae</taxon>
        <taxon>Entelegynae</taxon>
        <taxon>Araneoidea</taxon>
        <taxon>Araneidae</taxon>
        <taxon>Araneus</taxon>
    </lineage>
</organism>
<gene>
    <name evidence="1" type="ORF">AVEN_237093-2_1</name>
    <name evidence="2" type="ORF">AVEN_248717-2_1</name>
</gene>
<sequence>LNKMELSKTRLAEPNCIDHCTAEDGWTAYYSSIAVNKHGR</sequence>
<dbReference type="EMBL" id="BGPR01019495">
    <property type="protein sequence ID" value="GBN82120.1"/>
    <property type="molecule type" value="Genomic_DNA"/>
</dbReference>
<dbReference type="Proteomes" id="UP000499080">
    <property type="component" value="Unassembled WGS sequence"/>
</dbReference>
<proteinExistence type="predicted"/>
<keyword evidence="3" id="KW-1185">Reference proteome</keyword>